<organism evidence="5 6">
    <name type="scientific">Labrus bergylta</name>
    <name type="common">ballan wrasse</name>
    <dbReference type="NCBI Taxonomy" id="56723"/>
    <lineage>
        <taxon>Eukaryota</taxon>
        <taxon>Metazoa</taxon>
        <taxon>Chordata</taxon>
        <taxon>Craniata</taxon>
        <taxon>Vertebrata</taxon>
        <taxon>Euteleostomi</taxon>
        <taxon>Actinopterygii</taxon>
        <taxon>Neopterygii</taxon>
        <taxon>Teleostei</taxon>
        <taxon>Neoteleostei</taxon>
        <taxon>Acanthomorphata</taxon>
        <taxon>Eupercaria</taxon>
        <taxon>Labriformes</taxon>
        <taxon>Labridae</taxon>
        <taxon>Labrus</taxon>
    </lineage>
</organism>
<proteinExistence type="inferred from homology"/>
<dbReference type="InParanoid" id="A0A3Q3GGU7"/>
<dbReference type="AlphaFoldDB" id="A0A3Q3GGU7"/>
<dbReference type="GO" id="GO:0106005">
    <property type="term" value="P:RNA 5'-cap (guanine-N7)-methylation"/>
    <property type="evidence" value="ECO:0007669"/>
    <property type="project" value="InterPro"/>
</dbReference>
<sequence length="61" mass="7239">MAEATDNQKTFEEMFPHRFSSEDREYQEYVSRPADPPPVVENWRSRGGGNRARRRANWLVL</sequence>
<evidence type="ECO:0000256" key="4">
    <source>
        <dbReference type="SAM" id="MobiDB-lite"/>
    </source>
</evidence>
<dbReference type="PANTHER" id="PTHR48168">
    <property type="entry name" value="RNA GUANINE-7 METHYLTRANSFERASE-ACTIVATING SUBUNIT-LIKE (PSEUDOGENE)-RELATED"/>
    <property type="match status" value="1"/>
</dbReference>
<evidence type="ECO:0008006" key="7">
    <source>
        <dbReference type="Google" id="ProtNLM"/>
    </source>
</evidence>
<comment type="similarity">
    <text evidence="3">Belongs to the RAM family.</text>
</comment>
<reference evidence="5" key="1">
    <citation type="submission" date="2025-08" db="UniProtKB">
        <authorList>
            <consortium name="Ensembl"/>
        </authorList>
    </citation>
    <scope>IDENTIFICATION</scope>
</reference>
<name>A0A3Q3GGU7_9LABR</name>
<dbReference type="STRING" id="56723.ENSLBEP00000032572"/>
<dbReference type="InterPro" id="IPR028271">
    <property type="entry name" value="RAMAC"/>
</dbReference>
<dbReference type="PANTHER" id="PTHR48168:SF1">
    <property type="entry name" value="RNA GUANINE-N7 METHYLTRANSFERASE ACTIVATING SUBUNIT-RELATED"/>
    <property type="match status" value="1"/>
</dbReference>
<feature type="region of interest" description="Disordered" evidence="4">
    <location>
        <begin position="25"/>
        <end position="51"/>
    </location>
</feature>
<comment type="subcellular location">
    <subcellularLocation>
        <location evidence="1">Nucleus</location>
    </subcellularLocation>
</comment>
<evidence type="ECO:0000256" key="3">
    <source>
        <dbReference type="ARBA" id="ARBA00034716"/>
    </source>
</evidence>
<dbReference type="Ensembl" id="ENSLBET00000034029.1">
    <property type="protein sequence ID" value="ENSLBEP00000032572.1"/>
    <property type="gene ID" value="ENSLBEG00000024550.1"/>
</dbReference>
<dbReference type="GeneTree" id="ENSGT00940000168079"/>
<evidence type="ECO:0000313" key="5">
    <source>
        <dbReference type="Ensembl" id="ENSLBEP00000032572.1"/>
    </source>
</evidence>
<dbReference type="GO" id="GO:0031533">
    <property type="term" value="C:mRNA capping enzyme complex"/>
    <property type="evidence" value="ECO:0007669"/>
    <property type="project" value="InterPro"/>
</dbReference>
<dbReference type="GO" id="GO:0003723">
    <property type="term" value="F:RNA binding"/>
    <property type="evidence" value="ECO:0007669"/>
    <property type="project" value="InterPro"/>
</dbReference>
<dbReference type="Proteomes" id="UP000261660">
    <property type="component" value="Unplaced"/>
</dbReference>
<accession>A0A3Q3GGU7</accession>
<reference evidence="5" key="2">
    <citation type="submission" date="2025-09" db="UniProtKB">
        <authorList>
            <consortium name="Ensembl"/>
        </authorList>
    </citation>
    <scope>IDENTIFICATION</scope>
</reference>
<evidence type="ECO:0000256" key="2">
    <source>
        <dbReference type="ARBA" id="ARBA00023242"/>
    </source>
</evidence>
<keyword evidence="6" id="KW-1185">Reference proteome</keyword>
<evidence type="ECO:0000313" key="6">
    <source>
        <dbReference type="Proteomes" id="UP000261660"/>
    </source>
</evidence>
<protein>
    <recommendedName>
        <fullName evidence="7">RNMT-activating mini protein</fullName>
    </recommendedName>
</protein>
<keyword evidence="2" id="KW-0539">Nucleus</keyword>
<dbReference type="Pfam" id="PF15320">
    <property type="entry name" value="RAM"/>
    <property type="match status" value="1"/>
</dbReference>
<evidence type="ECO:0000256" key="1">
    <source>
        <dbReference type="ARBA" id="ARBA00004123"/>
    </source>
</evidence>